<dbReference type="GO" id="GO:0005092">
    <property type="term" value="F:GDP-dissociation inhibitor activity"/>
    <property type="evidence" value="ECO:0007669"/>
    <property type="project" value="InterPro"/>
</dbReference>
<dbReference type="GO" id="GO:0005829">
    <property type="term" value="C:cytosol"/>
    <property type="evidence" value="ECO:0007669"/>
    <property type="project" value="TreeGrafter"/>
</dbReference>
<dbReference type="PRINTS" id="PR00891">
    <property type="entry name" value="RABGDIREP"/>
</dbReference>
<name>A0A9W8CMM0_9FUNG</name>
<protein>
    <recommendedName>
        <fullName evidence="4">Rab GDP dissociation inhibitor</fullName>
    </recommendedName>
</protein>
<comment type="similarity">
    <text evidence="1">Belongs to the Rab GDI family.</text>
</comment>
<accession>A0A9W8CMM0</accession>
<dbReference type="Proteomes" id="UP001149813">
    <property type="component" value="Unassembled WGS sequence"/>
</dbReference>
<dbReference type="InterPro" id="IPR036188">
    <property type="entry name" value="FAD/NAD-bd_sf"/>
</dbReference>
<dbReference type="GO" id="GO:0005968">
    <property type="term" value="C:Rab-protein geranylgeranyltransferase complex"/>
    <property type="evidence" value="ECO:0007669"/>
    <property type="project" value="TreeGrafter"/>
</dbReference>
<evidence type="ECO:0000256" key="1">
    <source>
        <dbReference type="ARBA" id="ARBA00005593"/>
    </source>
</evidence>
<dbReference type="OrthoDB" id="1923006at2759"/>
<reference evidence="2" key="1">
    <citation type="submission" date="2022-07" db="EMBL/GenBank/DDBJ databases">
        <title>Phylogenomic reconstructions and comparative analyses of Kickxellomycotina fungi.</title>
        <authorList>
            <person name="Reynolds N.K."/>
            <person name="Stajich J.E."/>
            <person name="Barry K."/>
            <person name="Grigoriev I.V."/>
            <person name="Crous P."/>
            <person name="Smith M.E."/>
        </authorList>
    </citation>
    <scope>NUCLEOTIDE SEQUENCE</scope>
    <source>
        <strain evidence="2">NBRC 32514</strain>
    </source>
</reference>
<dbReference type="GO" id="GO:0016192">
    <property type="term" value="P:vesicle-mediated transport"/>
    <property type="evidence" value="ECO:0007669"/>
    <property type="project" value="TreeGrafter"/>
</dbReference>
<dbReference type="Pfam" id="PF00996">
    <property type="entry name" value="GDI"/>
    <property type="match status" value="2"/>
</dbReference>
<evidence type="ECO:0000313" key="3">
    <source>
        <dbReference type="Proteomes" id="UP001149813"/>
    </source>
</evidence>
<dbReference type="SUPFAM" id="SSF51905">
    <property type="entry name" value="FAD/NAD(P)-binding domain"/>
    <property type="match status" value="1"/>
</dbReference>
<proteinExistence type="inferred from homology"/>
<dbReference type="Gene3D" id="1.10.405.10">
    <property type="entry name" value="Guanine Nucleotide Dissociation Inhibitor, domain 1"/>
    <property type="match status" value="1"/>
</dbReference>
<keyword evidence="3" id="KW-1185">Reference proteome</keyword>
<evidence type="ECO:0008006" key="4">
    <source>
        <dbReference type="Google" id="ProtNLM"/>
    </source>
</evidence>
<dbReference type="GO" id="GO:0005634">
    <property type="term" value="C:nucleus"/>
    <property type="evidence" value="ECO:0007669"/>
    <property type="project" value="TreeGrafter"/>
</dbReference>
<gene>
    <name evidence="2" type="ORF">LPJ53_005938</name>
</gene>
<evidence type="ECO:0000313" key="2">
    <source>
        <dbReference type="EMBL" id="KAJ1719275.1"/>
    </source>
</evidence>
<dbReference type="PANTHER" id="PTHR11787:SF4">
    <property type="entry name" value="CHM, RAB ESCORT PROTEIN 1"/>
    <property type="match status" value="1"/>
</dbReference>
<comment type="caution">
    <text evidence="2">The sequence shown here is derived from an EMBL/GenBank/DDBJ whole genome shotgun (WGS) entry which is preliminary data.</text>
</comment>
<dbReference type="PANTHER" id="PTHR11787">
    <property type="entry name" value="RAB GDP-DISSOCIATION INHIBITOR"/>
    <property type="match status" value="1"/>
</dbReference>
<dbReference type="InterPro" id="IPR018203">
    <property type="entry name" value="GDP_dissociation_inhibitor"/>
</dbReference>
<dbReference type="GO" id="GO:0007264">
    <property type="term" value="P:small GTPase-mediated signal transduction"/>
    <property type="evidence" value="ECO:0007669"/>
    <property type="project" value="InterPro"/>
</dbReference>
<dbReference type="EMBL" id="JANBOJ010000436">
    <property type="protein sequence ID" value="KAJ1719275.1"/>
    <property type="molecule type" value="Genomic_DNA"/>
</dbReference>
<dbReference type="AlphaFoldDB" id="A0A9W8CMM0"/>
<dbReference type="Gene3D" id="3.50.50.60">
    <property type="entry name" value="FAD/NAD(P)-binding domain"/>
    <property type="match status" value="1"/>
</dbReference>
<organism evidence="2 3">
    <name type="scientific">Coemansia erecta</name>
    <dbReference type="NCBI Taxonomy" id="147472"/>
    <lineage>
        <taxon>Eukaryota</taxon>
        <taxon>Fungi</taxon>
        <taxon>Fungi incertae sedis</taxon>
        <taxon>Zoopagomycota</taxon>
        <taxon>Kickxellomycotina</taxon>
        <taxon>Kickxellomycetes</taxon>
        <taxon>Kickxellales</taxon>
        <taxon>Kickxellaceae</taxon>
        <taxon>Coemansia</taxon>
    </lineage>
</organism>
<sequence length="497" mass="54426">MSDYTLDGQEFDTVVLGTGLVESIVACEIANRTATGSDEGRKVLHIDQNPYYGGSFACFSPSAFIEWATIFRDPRQTPAVEIIVGGVSGSQPMSFIVNRTTPREECDTKRPTAAALQPFYSGDANSFDTEACEDALSLLLENDRKYAIELAPKLALCRGDMIDLLIDLRIGEYVQFKGVEHSYLVHGGKIEKVPESKEDVFASKTLSLIEKRKLMRLMTVIADDDECQKLMDEAAQSSEQDFCQFMQSKFKFDGKLLDAVVYSVARADGVHRLGAAEGCERVRKYVRAMGRYGRMAYLCAMYGGGSELAQAFCRLCAVSGGTYMLGEHVEIVQEDEASGFTVKTSEHGTVRAKNIVMDPVYDPEAVFDKGAAVSRAFCILDKEILGDDTTAVLCHVDDQTATSLLYLTQATLAVPSGQSILYAWAPGPLTSEKRAQLQRALDDVAAGATSLLTVYFEVCDAKCTGKKYFGTSVPDSLVDFDSTVQHAQHIVKLIQQD</sequence>
<dbReference type="Gene3D" id="3.30.519.10">
    <property type="entry name" value="Guanine Nucleotide Dissociation Inhibitor, domain 2"/>
    <property type="match status" value="1"/>
</dbReference>